<dbReference type="PANTHER" id="PTHR30480:SF13">
    <property type="entry name" value="BETA-HEXOSAMINIDASE"/>
    <property type="match status" value="1"/>
</dbReference>
<gene>
    <name evidence="7" type="ORF">Lepil_2820</name>
</gene>
<dbReference type="STRING" id="183.GCA_002009735_01869"/>
<evidence type="ECO:0000256" key="4">
    <source>
        <dbReference type="ARBA" id="ARBA00022801"/>
    </source>
</evidence>
<reference evidence="7 8" key="1">
    <citation type="submission" date="2011-10" db="EMBL/GenBank/DDBJ databases">
        <title>The Improved High-Quality Draft genome of Leptonema illini DSM 21528.</title>
        <authorList>
            <consortium name="US DOE Joint Genome Institute (JGI-PGF)"/>
            <person name="Lucas S."/>
            <person name="Copeland A."/>
            <person name="Lapidus A."/>
            <person name="Glavina del Rio T."/>
            <person name="Dalin E."/>
            <person name="Tice H."/>
            <person name="Bruce D."/>
            <person name="Goodwin L."/>
            <person name="Pitluck S."/>
            <person name="Peters L."/>
            <person name="Mikhailova N."/>
            <person name="Held B."/>
            <person name="Kyrpides N."/>
            <person name="Mavromatis K."/>
            <person name="Ivanova N."/>
            <person name="Markowitz V."/>
            <person name="Cheng J.-F."/>
            <person name="Hugenholtz P."/>
            <person name="Woyke T."/>
            <person name="Wu D."/>
            <person name="Gronow S."/>
            <person name="Wellnitz S."/>
            <person name="Brambilla E.-M."/>
            <person name="Klenk H.-P."/>
            <person name="Eisen J.A."/>
        </authorList>
    </citation>
    <scope>NUCLEOTIDE SEQUENCE [LARGE SCALE GENOMIC DNA]</scope>
    <source>
        <strain evidence="7 8">DSM 21528</strain>
    </source>
</reference>
<dbReference type="SUPFAM" id="SSF51445">
    <property type="entry name" value="(Trans)glycosidases"/>
    <property type="match status" value="1"/>
</dbReference>
<dbReference type="AlphaFoldDB" id="H2CD15"/>
<dbReference type="PRINTS" id="PR00133">
    <property type="entry name" value="GLHYDRLASE3"/>
</dbReference>
<name>H2CD15_9LEPT</name>
<dbReference type="EMBL" id="JH597773">
    <property type="protein sequence ID" value="EHQ07491.1"/>
    <property type="molecule type" value="Genomic_DNA"/>
</dbReference>
<dbReference type="HOGENOM" id="CLU_008392_5_3_12"/>
<dbReference type="Proteomes" id="UP000005737">
    <property type="component" value="Unassembled WGS sequence"/>
</dbReference>
<evidence type="ECO:0000256" key="1">
    <source>
        <dbReference type="ARBA" id="ARBA00001231"/>
    </source>
</evidence>
<evidence type="ECO:0000259" key="6">
    <source>
        <dbReference type="Pfam" id="PF00933"/>
    </source>
</evidence>
<evidence type="ECO:0000313" key="7">
    <source>
        <dbReference type="EMBL" id="EHQ07491.1"/>
    </source>
</evidence>
<dbReference type="GO" id="GO:0009254">
    <property type="term" value="P:peptidoglycan turnover"/>
    <property type="evidence" value="ECO:0007669"/>
    <property type="project" value="TreeGrafter"/>
</dbReference>
<protein>
    <recommendedName>
        <fullName evidence="3">beta-N-acetylhexosaminidase</fullName>
        <ecNumber evidence="3">3.2.1.52</ecNumber>
    </recommendedName>
</protein>
<dbReference type="Gene3D" id="3.20.20.300">
    <property type="entry name" value="Glycoside hydrolase, family 3, N-terminal domain"/>
    <property type="match status" value="1"/>
</dbReference>
<dbReference type="RefSeq" id="WP_002773418.1">
    <property type="nucleotide sequence ID" value="NZ_JH597773.1"/>
</dbReference>
<keyword evidence="4 7" id="KW-0378">Hydrolase</keyword>
<dbReference type="PANTHER" id="PTHR30480">
    <property type="entry name" value="BETA-HEXOSAMINIDASE-RELATED"/>
    <property type="match status" value="1"/>
</dbReference>
<keyword evidence="8" id="KW-1185">Reference proteome</keyword>
<proteinExistence type="inferred from homology"/>
<evidence type="ECO:0000256" key="2">
    <source>
        <dbReference type="ARBA" id="ARBA00005336"/>
    </source>
</evidence>
<dbReference type="GO" id="GO:0005975">
    <property type="term" value="P:carbohydrate metabolic process"/>
    <property type="evidence" value="ECO:0007669"/>
    <property type="project" value="InterPro"/>
</dbReference>
<accession>H2CD15</accession>
<dbReference type="InterPro" id="IPR001764">
    <property type="entry name" value="Glyco_hydro_3_N"/>
</dbReference>
<evidence type="ECO:0000256" key="5">
    <source>
        <dbReference type="ARBA" id="ARBA00023295"/>
    </source>
</evidence>
<evidence type="ECO:0000313" key="8">
    <source>
        <dbReference type="Proteomes" id="UP000005737"/>
    </source>
</evidence>
<dbReference type="InterPro" id="IPR036962">
    <property type="entry name" value="Glyco_hydro_3_N_sf"/>
</dbReference>
<dbReference type="InterPro" id="IPR017853">
    <property type="entry name" value="GH"/>
</dbReference>
<organism evidence="7 8">
    <name type="scientific">Leptonema illini DSM 21528</name>
    <dbReference type="NCBI Taxonomy" id="929563"/>
    <lineage>
        <taxon>Bacteria</taxon>
        <taxon>Pseudomonadati</taxon>
        <taxon>Spirochaetota</taxon>
        <taxon>Spirochaetia</taxon>
        <taxon>Leptospirales</taxon>
        <taxon>Leptospiraceae</taxon>
        <taxon>Leptonema</taxon>
    </lineage>
</organism>
<comment type="catalytic activity">
    <reaction evidence="1">
        <text>Hydrolysis of terminal non-reducing N-acetyl-D-hexosamine residues in N-acetyl-beta-D-hexosaminides.</text>
        <dbReference type="EC" id="3.2.1.52"/>
    </reaction>
</comment>
<keyword evidence="5" id="KW-0326">Glycosidase</keyword>
<dbReference type="Pfam" id="PF00933">
    <property type="entry name" value="Glyco_hydro_3"/>
    <property type="match status" value="1"/>
</dbReference>
<feature type="domain" description="Glycoside hydrolase family 3 N-terminal" evidence="6">
    <location>
        <begin position="66"/>
        <end position="384"/>
    </location>
</feature>
<sequence length="590" mass="64222">MKRIISLLLFVFACGASREGANDAAARYSISPRIEAGDVERLKDQAGPYEQALRKRAAQITASLPLEKKVGQIIHVGLYGKTASSSIEDVIKRYHPGGVILFAANIGRSAEVKKLNADLQKMSLAHTGIPLLISIDQEGGRVIRVSEGVTDFPGMMALGQSGDPRLAYVTGFVTARELRALGFNFLFAPVLDVNNNPDNPVINTRSPGSDPALVSDIGTAYMLGAMDARSLPTIKHFPGHGDTNTDSHYALPVIRRTEAQLHEVELPPFKKAIDAGAPAVMVAHILFEQLDGKNPSTLSPAIVDGLLRKKLGFKGIVITDAMEMKAVADRYPMGEAAVKAVKAGVDITLLTAQSDHIRQIHERLMLAVANKEIDEAAIDAAVERQIFEKLKNGTGDALWTGEGLLQKADEAETTLLREYEELLEKRAVALEAAMQAEFGEHPDRAILFKAVRSLRRDFPGAGSPSKLFVFYRSRAVKEEALAVGVPPSQVLPLFNVRQLWIRADQAAYRGNWIVELTEGDIAAWNSLSYRAGKRTVVGLLPGSPFLPFRITDHAFVLCTFAPQREGLRAMMRRSLGAVPATTVKLKEQKG</sequence>
<evidence type="ECO:0000256" key="3">
    <source>
        <dbReference type="ARBA" id="ARBA00012663"/>
    </source>
</evidence>
<comment type="similarity">
    <text evidence="2">Belongs to the glycosyl hydrolase 3 family.</text>
</comment>
<dbReference type="InterPro" id="IPR050226">
    <property type="entry name" value="NagZ_Beta-hexosaminidase"/>
</dbReference>
<dbReference type="EC" id="3.2.1.52" evidence="3"/>
<dbReference type="GO" id="GO:0004563">
    <property type="term" value="F:beta-N-acetylhexosaminidase activity"/>
    <property type="evidence" value="ECO:0007669"/>
    <property type="project" value="UniProtKB-EC"/>
</dbReference>